<proteinExistence type="predicted"/>
<dbReference type="EMBL" id="KV417268">
    <property type="protein sequence ID" value="KZP00796.1"/>
    <property type="molecule type" value="Genomic_DNA"/>
</dbReference>
<evidence type="ECO:0000256" key="1">
    <source>
        <dbReference type="SAM" id="MobiDB-lite"/>
    </source>
</evidence>
<accession>A0A167RDI4</accession>
<evidence type="ECO:0000313" key="3">
    <source>
        <dbReference type="Proteomes" id="UP000076738"/>
    </source>
</evidence>
<dbReference type="Proteomes" id="UP000076738">
    <property type="component" value="Unassembled WGS sequence"/>
</dbReference>
<sequence length="252" mass="24469">MNGTTNTTNTVGHGTGVMGKIKNALDPNVNTSGGTTTGTGVPHQHHTGRDAALTAGGVGILQHERNEHPGAGHMGTGTTTGATGTTGHHHHVGRDAALAGAGVGALEHHRNHRNAEVANTGTGAGYGNTTGGGFGNSAGGGYGNSATGTGAGLAGAGAGTGVGAGTGTANVNPSNSHAGATHFKGKLQEGLGNLTGNPNMQAKGIANQEQANAERYQTGQISEAQRLEGQAQARRGNAVTSGAHPSHGAAGL</sequence>
<evidence type="ECO:0008006" key="4">
    <source>
        <dbReference type="Google" id="ProtNLM"/>
    </source>
</evidence>
<reference evidence="2 3" key="1">
    <citation type="journal article" date="2016" name="Mol. Biol. Evol.">
        <title>Comparative Genomics of Early-Diverging Mushroom-Forming Fungi Provides Insights into the Origins of Lignocellulose Decay Capabilities.</title>
        <authorList>
            <person name="Nagy L.G."/>
            <person name="Riley R."/>
            <person name="Tritt A."/>
            <person name="Adam C."/>
            <person name="Daum C."/>
            <person name="Floudas D."/>
            <person name="Sun H."/>
            <person name="Yadav J.S."/>
            <person name="Pangilinan J."/>
            <person name="Larsson K.H."/>
            <person name="Matsuura K."/>
            <person name="Barry K."/>
            <person name="Labutti K."/>
            <person name="Kuo R."/>
            <person name="Ohm R.A."/>
            <person name="Bhattacharya S.S."/>
            <person name="Shirouzu T."/>
            <person name="Yoshinaga Y."/>
            <person name="Martin F.M."/>
            <person name="Grigoriev I.V."/>
            <person name="Hibbett D.S."/>
        </authorList>
    </citation>
    <scope>NUCLEOTIDE SEQUENCE [LARGE SCALE GENOMIC DNA]</scope>
    <source>
        <strain evidence="2 3">TUFC12733</strain>
    </source>
</reference>
<evidence type="ECO:0000313" key="2">
    <source>
        <dbReference type="EMBL" id="KZP00796.1"/>
    </source>
</evidence>
<gene>
    <name evidence="2" type="ORF">CALVIDRAFT_560121</name>
</gene>
<keyword evidence="3" id="KW-1185">Reference proteome</keyword>
<dbReference type="AlphaFoldDB" id="A0A167RDI4"/>
<feature type="compositionally biased region" description="Low complexity" evidence="1">
    <location>
        <begin position="1"/>
        <end position="12"/>
    </location>
</feature>
<protein>
    <recommendedName>
        <fullName evidence="4">CsbD-like domain-containing protein</fullName>
    </recommendedName>
</protein>
<name>A0A167RDI4_CALVF</name>
<dbReference type="OrthoDB" id="2590620at2759"/>
<feature type="region of interest" description="Disordered" evidence="1">
    <location>
        <begin position="1"/>
        <end position="48"/>
    </location>
</feature>
<feature type="region of interest" description="Disordered" evidence="1">
    <location>
        <begin position="227"/>
        <end position="252"/>
    </location>
</feature>
<organism evidence="2 3">
    <name type="scientific">Calocera viscosa (strain TUFC12733)</name>
    <dbReference type="NCBI Taxonomy" id="1330018"/>
    <lineage>
        <taxon>Eukaryota</taxon>
        <taxon>Fungi</taxon>
        <taxon>Dikarya</taxon>
        <taxon>Basidiomycota</taxon>
        <taxon>Agaricomycotina</taxon>
        <taxon>Dacrymycetes</taxon>
        <taxon>Dacrymycetales</taxon>
        <taxon>Dacrymycetaceae</taxon>
        <taxon>Calocera</taxon>
    </lineage>
</organism>